<dbReference type="VEuPathDB" id="FungiDB:MGYG_00407"/>
<dbReference type="InterPro" id="IPR007250">
    <property type="entry name" value="HSP9_HSP12"/>
</dbReference>
<dbReference type="RefSeq" id="XP_003176320.1">
    <property type="nucleotide sequence ID" value="XM_003176272.1"/>
</dbReference>
<dbReference type="OrthoDB" id="2348401at2759"/>
<feature type="compositionally biased region" description="Basic and acidic residues" evidence="1">
    <location>
        <begin position="1"/>
        <end position="17"/>
    </location>
</feature>
<dbReference type="FunCoup" id="E5QZK2">
    <property type="interactions" value="100"/>
</dbReference>
<proteinExistence type="predicted"/>
<evidence type="ECO:0000313" key="2">
    <source>
        <dbReference type="EMBL" id="EFQ97368.1"/>
    </source>
</evidence>
<accession>E5QZK2</accession>
<reference evidence="3" key="1">
    <citation type="journal article" date="2012" name="MBio">
        <title>Comparative genome analysis of Trichophyton rubrum and related dermatophytes reveals candidate genes involved in infection.</title>
        <authorList>
            <person name="Martinez D.A."/>
            <person name="Oliver B.G."/>
            <person name="Graeser Y."/>
            <person name="Goldberg J.M."/>
            <person name="Li W."/>
            <person name="Martinez-Rossi N.M."/>
            <person name="Monod M."/>
            <person name="Shelest E."/>
            <person name="Barton R.C."/>
            <person name="Birch E."/>
            <person name="Brakhage A.A."/>
            <person name="Chen Z."/>
            <person name="Gurr S.J."/>
            <person name="Heiman D."/>
            <person name="Heitman J."/>
            <person name="Kosti I."/>
            <person name="Rossi A."/>
            <person name="Saif S."/>
            <person name="Samalova M."/>
            <person name="Saunders C.W."/>
            <person name="Shea T."/>
            <person name="Summerbell R.C."/>
            <person name="Xu J."/>
            <person name="Young S."/>
            <person name="Zeng Q."/>
            <person name="Birren B.W."/>
            <person name="Cuomo C.A."/>
            <person name="White T.C."/>
        </authorList>
    </citation>
    <scope>NUCLEOTIDE SEQUENCE [LARGE SCALE GENOMIC DNA]</scope>
    <source>
        <strain evidence="3">ATCC MYA-4604 / CBS 118893</strain>
    </source>
</reference>
<dbReference type="eggNOG" id="ENOG502SDMM">
    <property type="taxonomic scope" value="Eukaryota"/>
</dbReference>
<protein>
    <recommendedName>
        <fullName evidence="4">Chaperone/heat shock protein Hsp12</fullName>
    </recommendedName>
</protein>
<evidence type="ECO:0008006" key="4">
    <source>
        <dbReference type="Google" id="ProtNLM"/>
    </source>
</evidence>
<dbReference type="GeneID" id="10031637"/>
<name>E5QZK2_ARTGP</name>
<gene>
    <name evidence="2" type="ORF">MGYG_00407</name>
</gene>
<dbReference type="HOGENOM" id="CLU_102617_2_0_1"/>
<organism evidence="3">
    <name type="scientific">Arthroderma gypseum (strain ATCC MYA-4604 / CBS 118893)</name>
    <name type="common">Microsporum gypseum</name>
    <dbReference type="NCBI Taxonomy" id="535722"/>
    <lineage>
        <taxon>Eukaryota</taxon>
        <taxon>Fungi</taxon>
        <taxon>Dikarya</taxon>
        <taxon>Ascomycota</taxon>
        <taxon>Pezizomycotina</taxon>
        <taxon>Eurotiomycetes</taxon>
        <taxon>Eurotiomycetidae</taxon>
        <taxon>Onygenales</taxon>
        <taxon>Arthrodermataceae</taxon>
        <taxon>Nannizzia</taxon>
    </lineage>
</organism>
<dbReference type="PIRSF" id="PIRSF002590">
    <property type="entry name" value="HSP9/HSP12_fun"/>
    <property type="match status" value="1"/>
</dbReference>
<dbReference type="OMA" id="RSHDNHA"/>
<dbReference type="Gene3D" id="6.10.280.100">
    <property type="match status" value="1"/>
</dbReference>
<dbReference type="EMBL" id="DS989822">
    <property type="protein sequence ID" value="EFQ97368.1"/>
    <property type="molecule type" value="Genomic_DNA"/>
</dbReference>
<evidence type="ECO:0000313" key="3">
    <source>
        <dbReference type="Proteomes" id="UP000002669"/>
    </source>
</evidence>
<feature type="region of interest" description="Disordered" evidence="1">
    <location>
        <begin position="1"/>
        <end position="90"/>
    </location>
</feature>
<sequence length="90" mass="9633">MADAGRKDFSTKAKEELTPDSTKSQQDKIGEAFTDTKDRIARGLQPDDQKGTAQQMFDKGQRANDNNSGGAGQAIADKVKGALGMDTNNK</sequence>
<dbReference type="Proteomes" id="UP000002669">
    <property type="component" value="Unassembled WGS sequence"/>
</dbReference>
<evidence type="ECO:0000256" key="1">
    <source>
        <dbReference type="SAM" id="MobiDB-lite"/>
    </source>
</evidence>
<keyword evidence="3" id="KW-1185">Reference proteome</keyword>
<dbReference type="AlphaFoldDB" id="E5QZK2"/>
<feature type="compositionally biased region" description="Basic and acidic residues" evidence="1">
    <location>
        <begin position="25"/>
        <end position="50"/>
    </location>
</feature>
<dbReference type="Pfam" id="PF04119">
    <property type="entry name" value="HSP9_HSP12"/>
    <property type="match status" value="1"/>
</dbReference>
<dbReference type="InParanoid" id="E5QZK2"/>